<accession>A0A3S8UH67</accession>
<evidence type="ECO:0000259" key="1">
    <source>
        <dbReference type="Pfam" id="PF08242"/>
    </source>
</evidence>
<proteinExistence type="predicted"/>
<protein>
    <submittedName>
        <fullName evidence="2">Class I SAM-dependent methyltransferase</fullName>
    </submittedName>
</protein>
<dbReference type="InterPro" id="IPR029063">
    <property type="entry name" value="SAM-dependent_MTases_sf"/>
</dbReference>
<name>A0A3S8UH67_9PSED</name>
<feature type="domain" description="Methyltransferase type 12" evidence="1">
    <location>
        <begin position="50"/>
        <end position="140"/>
    </location>
</feature>
<dbReference type="InterPro" id="IPR013217">
    <property type="entry name" value="Methyltransf_12"/>
</dbReference>
<evidence type="ECO:0000313" key="3">
    <source>
        <dbReference type="Proteomes" id="UP000268230"/>
    </source>
</evidence>
<dbReference type="Proteomes" id="UP000268230">
    <property type="component" value="Chromosome"/>
</dbReference>
<dbReference type="AlphaFoldDB" id="A0A3S8UH67"/>
<dbReference type="GO" id="GO:0032259">
    <property type="term" value="P:methylation"/>
    <property type="evidence" value="ECO:0007669"/>
    <property type="project" value="UniProtKB-KW"/>
</dbReference>
<dbReference type="Pfam" id="PF08242">
    <property type="entry name" value="Methyltransf_12"/>
    <property type="match status" value="1"/>
</dbReference>
<dbReference type="KEGG" id="pory:EJA05_07595"/>
<dbReference type="CDD" id="cd02440">
    <property type="entry name" value="AdoMet_MTases"/>
    <property type="match status" value="1"/>
</dbReference>
<organism evidence="2 3">
    <name type="scientific">Pseudomonas entomophila</name>
    <dbReference type="NCBI Taxonomy" id="312306"/>
    <lineage>
        <taxon>Bacteria</taxon>
        <taxon>Pseudomonadati</taxon>
        <taxon>Pseudomonadota</taxon>
        <taxon>Gammaproteobacteria</taxon>
        <taxon>Pseudomonadales</taxon>
        <taxon>Pseudomonadaceae</taxon>
        <taxon>Pseudomonas</taxon>
    </lineage>
</organism>
<dbReference type="OrthoDB" id="9810247at2"/>
<keyword evidence="2" id="KW-0489">Methyltransferase</keyword>
<dbReference type="PANTHER" id="PTHR43861">
    <property type="entry name" value="TRANS-ACONITATE 2-METHYLTRANSFERASE-RELATED"/>
    <property type="match status" value="1"/>
</dbReference>
<gene>
    <name evidence="2" type="ORF">EJA05_07595</name>
</gene>
<dbReference type="SUPFAM" id="SSF53335">
    <property type="entry name" value="S-adenosyl-L-methionine-dependent methyltransferases"/>
    <property type="match status" value="1"/>
</dbReference>
<keyword evidence="2" id="KW-0808">Transferase</keyword>
<dbReference type="Gene3D" id="3.40.50.150">
    <property type="entry name" value="Vaccinia Virus protein VP39"/>
    <property type="match status" value="1"/>
</dbReference>
<dbReference type="EMBL" id="CP034338">
    <property type="protein sequence ID" value="AZL67616.1"/>
    <property type="molecule type" value="Genomic_DNA"/>
</dbReference>
<sequence length="252" mass="29015">MSEQSKHVYFSPSAFVELAQHERQNWWFRSRNALILWVMERYCARINSFLEVGCGTGFVLEAVSERYKEANIFGSEYFEEGLEFARQRVPTASFQQLDATIMSDVERFDVIGAFDVLEHIEEDEKVIENLARAITSGGVLLITVPQHAWLWSKVDEYACHVRRYSRPEIVAKVEKAGIRVQYVSSFVSLLLPLMWLSRLRARNQVIDPMSEFKIPRWLNAVLESVMNVERVLLRLGLRFPAGGSLLVVGRKA</sequence>
<evidence type="ECO:0000313" key="2">
    <source>
        <dbReference type="EMBL" id="AZL67616.1"/>
    </source>
</evidence>
<dbReference type="PANTHER" id="PTHR43861:SF6">
    <property type="entry name" value="METHYLTRANSFERASE TYPE 11"/>
    <property type="match status" value="1"/>
</dbReference>
<dbReference type="GO" id="GO:0008168">
    <property type="term" value="F:methyltransferase activity"/>
    <property type="evidence" value="ECO:0007669"/>
    <property type="project" value="UniProtKB-KW"/>
</dbReference>
<reference evidence="2 3" key="1">
    <citation type="submission" date="2018-12" db="EMBL/GenBank/DDBJ databases">
        <authorList>
            <person name="Li S."/>
            <person name="Yang R."/>
            <person name="Chen G."/>
            <person name="Zou L."/>
            <person name="Zhang C."/>
            <person name="Chen Y."/>
            <person name="Liu Z."/>
            <person name="Li Y."/>
            <person name="Yan Y."/>
            <person name="Huang M."/>
            <person name="Chen T."/>
        </authorList>
    </citation>
    <scope>NUCLEOTIDE SEQUENCE [LARGE SCALE GENOMIC DNA]</scope>
    <source>
        <strain evidence="2 3">1257</strain>
    </source>
</reference>